<evidence type="ECO:0000313" key="2">
    <source>
        <dbReference type="EMBL" id="BDI32507.1"/>
    </source>
</evidence>
<protein>
    <recommendedName>
        <fullName evidence="1">CBM6 domain-containing protein</fullName>
    </recommendedName>
</protein>
<dbReference type="KEGG" id="ccot:CCAX7_45580"/>
<evidence type="ECO:0000259" key="1">
    <source>
        <dbReference type="PROSITE" id="PS51175"/>
    </source>
</evidence>
<dbReference type="Gene3D" id="2.60.120.260">
    <property type="entry name" value="Galactose-binding domain-like"/>
    <property type="match status" value="2"/>
</dbReference>
<name>A0A9N7L7P7_9BACT</name>
<dbReference type="GO" id="GO:0030246">
    <property type="term" value="F:carbohydrate binding"/>
    <property type="evidence" value="ECO:0007669"/>
    <property type="project" value="InterPro"/>
</dbReference>
<dbReference type="Gene3D" id="2.120.10.30">
    <property type="entry name" value="TolB, C-terminal domain"/>
    <property type="match status" value="1"/>
</dbReference>
<dbReference type="SUPFAM" id="SSF63825">
    <property type="entry name" value="YWTD domain"/>
    <property type="match status" value="1"/>
</dbReference>
<dbReference type="OrthoDB" id="608729at2"/>
<dbReference type="RefSeq" id="WP_119324893.1">
    <property type="nucleotide sequence ID" value="NZ_AP025739.1"/>
</dbReference>
<feature type="domain" description="CBM6" evidence="1">
    <location>
        <begin position="631"/>
        <end position="749"/>
    </location>
</feature>
<dbReference type="CDD" id="cd04081">
    <property type="entry name" value="CBM35_galactosidase-like"/>
    <property type="match status" value="2"/>
</dbReference>
<accession>A0A9N7L7P7</accession>
<gene>
    <name evidence="2" type="ORF">CCAX7_45580</name>
</gene>
<dbReference type="AlphaFoldDB" id="A0A9N7L7P7"/>
<dbReference type="SUPFAM" id="SSF49785">
    <property type="entry name" value="Galactose-binding domain-like"/>
    <property type="match status" value="1"/>
</dbReference>
<keyword evidence="3" id="KW-1185">Reference proteome</keyword>
<dbReference type="InterPro" id="IPR011042">
    <property type="entry name" value="6-blade_b-propeller_TolB-like"/>
</dbReference>
<dbReference type="Proteomes" id="UP000287394">
    <property type="component" value="Chromosome"/>
</dbReference>
<dbReference type="InterPro" id="IPR005084">
    <property type="entry name" value="CBM6"/>
</dbReference>
<organism evidence="2 3">
    <name type="scientific">Capsulimonas corticalis</name>
    <dbReference type="NCBI Taxonomy" id="2219043"/>
    <lineage>
        <taxon>Bacteria</taxon>
        <taxon>Bacillati</taxon>
        <taxon>Armatimonadota</taxon>
        <taxon>Armatimonadia</taxon>
        <taxon>Capsulimonadales</taxon>
        <taxon>Capsulimonadaceae</taxon>
        <taxon>Capsulimonas</taxon>
    </lineage>
</organism>
<dbReference type="PROSITE" id="PS51175">
    <property type="entry name" value="CBM6"/>
    <property type="match status" value="1"/>
</dbReference>
<reference evidence="2 3" key="1">
    <citation type="journal article" date="2019" name="Int. J. Syst. Evol. Microbiol.">
        <title>Capsulimonas corticalis gen. nov., sp. nov., an aerobic capsulated bacterium, of a novel bacterial order, Capsulimonadales ord. nov., of the class Armatimonadia of the phylum Armatimonadetes.</title>
        <authorList>
            <person name="Li J."/>
            <person name="Kudo C."/>
            <person name="Tonouchi A."/>
        </authorList>
    </citation>
    <scope>NUCLEOTIDE SEQUENCE [LARGE SCALE GENOMIC DNA]</scope>
    <source>
        <strain evidence="2 3">AX-7</strain>
    </source>
</reference>
<evidence type="ECO:0000313" key="3">
    <source>
        <dbReference type="Proteomes" id="UP000287394"/>
    </source>
</evidence>
<dbReference type="EMBL" id="AP025739">
    <property type="protein sequence ID" value="BDI32507.1"/>
    <property type="molecule type" value="Genomic_DNA"/>
</dbReference>
<sequence length="873" mass="90915">MSSATTLPGSYTTSWVGNSTGTLATHIQQDMFSLYVASDGTCYADCAWEEGATEIGVYKNGAFVSRFDDTSSYQGGTGGICTNGTYFFTATDGDNGVGRYTMSGAHSPFSGGAVDGSVREVATNGVVGLACNGTELYVADRVNNVVHVYDTNSMTQLRSWALSNPGRICMGSSGSLWVVTGSAIKHYDKNGNYLGQQITDVGKPMGICVGGGNKLYAADDGSDQNIKIYTNIDTSPSRTSTLGVVGGALSGAGSTIGTVGALRFVHPQAVGIDGNGNIYVAQRQGTQDSGATGSSVLESYTSGGSRNWVLNGLHWTVACDFDPGSETDIFSPAQHIKVNYGNTTPGSEWSDIGYTLNESKYPSDSRRSNWTCGCWVRRIHGARFLFMGPQNGVPNGVYRFNSATDGEVAIPAGNTPTGNEGCVDSQGNWWDISSGVNKYPINATLDANGAPTWNTGGVVHYGVPANGSGWTEMDRVVYDAANDRMYISGYTNSNPNSNGDWGRAGKVLQRYDNWTGTRTAHYSGDGIVLTGNTTPINDTPKGINVAGNYVFVTLYDVHQIDVYDVNSGAYVGSLVPGANVGGPSAVGNVDMEYPTNVLLRSNGEYVILCEDNYAIKTLMYRWLPGGSSTPGSYEAEASANTIGNGAFVDTNSSASGGQVVRYIGGGGDGYDTINNVTESAAGAQTMTVYYFTGGRDFKVSVNGGADQTLTCPISGGSATMSVALNAGANTIKFHNPGANAPDLDRITVTSTPPAPTSYEGEATANTIGNGAFVDTNASASGGKVVRYIGGGTDGYAIVNSITSTAGSHTLTVYYFTGGRDFKVSVNGGADQTLTCSGSSGSATMTVTLNSGANTIKFHNPGANAPDLDRITIL</sequence>
<proteinExistence type="predicted"/>
<dbReference type="InterPro" id="IPR008979">
    <property type="entry name" value="Galactose-bd-like_sf"/>
</dbReference>